<dbReference type="GO" id="GO:0016567">
    <property type="term" value="P:protein ubiquitination"/>
    <property type="evidence" value="ECO:0007669"/>
    <property type="project" value="InterPro"/>
</dbReference>
<dbReference type="InterPro" id="IPR032675">
    <property type="entry name" value="LRR_dom_sf"/>
</dbReference>
<keyword evidence="6 14" id="KW-0964">Secreted</keyword>
<dbReference type="PANTHER" id="PTHR47114:SF2">
    <property type="entry name" value="OLIGODENDROCYTE-MYELIN GLYCOPROTEIN"/>
    <property type="match status" value="1"/>
</dbReference>
<comment type="PTM">
    <text evidence="14">Ubiquitinated in the presence of host E1 ubiquitin-activating enzyme, E2 ubiquitin-conjugating enzyme and ubiquitin.</text>
</comment>
<keyword evidence="13 14" id="KW-1035">Host cytoplasm</keyword>
<evidence type="ECO:0000259" key="15">
    <source>
        <dbReference type="PROSITE" id="PS52053"/>
    </source>
</evidence>
<evidence type="ECO:0000256" key="2">
    <source>
        <dbReference type="ARBA" id="ARBA00004192"/>
    </source>
</evidence>
<protein>
    <recommendedName>
        <fullName evidence="5">RING-type E3 ubiquitin transferase</fullName>
        <ecNumber evidence="5">2.3.2.27</ecNumber>
    </recommendedName>
</protein>
<keyword evidence="12" id="KW-0843">Virulence</keyword>
<keyword evidence="10 14" id="KW-0833">Ubl conjugation pathway</keyword>
<evidence type="ECO:0000256" key="12">
    <source>
        <dbReference type="ARBA" id="ARBA00023026"/>
    </source>
</evidence>
<dbReference type="RefSeq" id="WP_048365569.1">
    <property type="nucleotide sequence ID" value="NZ_JYLF01000008.1"/>
</dbReference>
<evidence type="ECO:0000256" key="11">
    <source>
        <dbReference type="ARBA" id="ARBA00022843"/>
    </source>
</evidence>
<comment type="similarity">
    <text evidence="4 14">Belongs to the LRR-containing bacterial E3 ligase family.</text>
</comment>
<comment type="catalytic activity">
    <reaction evidence="1">
        <text>S-ubiquitinyl-[E2 ubiquitin-conjugating enzyme]-L-cysteine + [acceptor protein]-L-lysine = [E2 ubiquitin-conjugating enzyme]-L-cysteine + N(6)-ubiquitinyl-[acceptor protein]-L-lysine.</text>
        <dbReference type="EC" id="2.3.2.27"/>
    </reaction>
</comment>
<feature type="domain" description="NEL" evidence="15">
    <location>
        <begin position="1315"/>
        <end position="1607"/>
    </location>
</feature>
<dbReference type="GO" id="GO:0005576">
    <property type="term" value="C:extracellular region"/>
    <property type="evidence" value="ECO:0007669"/>
    <property type="project" value="UniProtKB-SubCell"/>
</dbReference>
<keyword evidence="8 14" id="KW-0808">Transferase</keyword>
<evidence type="ECO:0000313" key="16">
    <source>
        <dbReference type="EMBL" id="KMN12405.1"/>
    </source>
</evidence>
<dbReference type="Gene3D" id="3.80.10.10">
    <property type="entry name" value="Ribonuclease Inhibitor"/>
    <property type="match status" value="1"/>
</dbReference>
<dbReference type="InterPro" id="IPR051071">
    <property type="entry name" value="LRR-bact_E3_ubiq_ligases"/>
</dbReference>
<dbReference type="InterPro" id="IPR046673">
    <property type="entry name" value="ToxA_N"/>
</dbReference>
<keyword evidence="7" id="KW-0433">Leucine-rich repeat</keyword>
<evidence type="ECO:0000256" key="8">
    <source>
        <dbReference type="ARBA" id="ARBA00022679"/>
    </source>
</evidence>
<evidence type="ECO:0000256" key="14">
    <source>
        <dbReference type="PROSITE-ProRule" id="PRU01398"/>
    </source>
</evidence>
<gene>
    <name evidence="16" type="ORF">TU86_17415</name>
</gene>
<evidence type="ECO:0000256" key="1">
    <source>
        <dbReference type="ARBA" id="ARBA00000900"/>
    </source>
</evidence>
<evidence type="ECO:0000256" key="4">
    <source>
        <dbReference type="ARBA" id="ARBA00009868"/>
    </source>
</evidence>
<keyword evidence="11 14" id="KW-0832">Ubl conjugation</keyword>
<dbReference type="Pfam" id="PF20178">
    <property type="entry name" value="ToxA_N"/>
    <property type="match status" value="1"/>
</dbReference>
<evidence type="ECO:0000256" key="10">
    <source>
        <dbReference type="ARBA" id="ARBA00022786"/>
    </source>
</evidence>
<evidence type="ECO:0000256" key="6">
    <source>
        <dbReference type="ARBA" id="ARBA00022525"/>
    </source>
</evidence>
<evidence type="ECO:0000256" key="13">
    <source>
        <dbReference type="ARBA" id="ARBA00023200"/>
    </source>
</evidence>
<dbReference type="PANTHER" id="PTHR47114">
    <property type="match status" value="1"/>
</dbReference>
<dbReference type="STRING" id="1608994.TU86_17415"/>
<dbReference type="Proteomes" id="UP000036325">
    <property type="component" value="Unassembled WGS sequence"/>
</dbReference>
<dbReference type="PATRIC" id="fig|1608994.3.peg.4179"/>
<organism evidence="16 17">
    <name type="scientific">Pseudomonas weihenstephanensis</name>
    <dbReference type="NCBI Taxonomy" id="1608994"/>
    <lineage>
        <taxon>Bacteria</taxon>
        <taxon>Pseudomonadati</taxon>
        <taxon>Pseudomonadota</taxon>
        <taxon>Gammaproteobacteria</taxon>
        <taxon>Pseudomonadales</taxon>
        <taxon>Pseudomonadaceae</taxon>
        <taxon>Pseudomonas</taxon>
    </lineage>
</organism>
<dbReference type="EC" id="2.3.2.27" evidence="5"/>
<dbReference type="GO" id="GO:0030430">
    <property type="term" value="C:host cell cytoplasm"/>
    <property type="evidence" value="ECO:0007669"/>
    <property type="project" value="UniProtKB-SubCell"/>
</dbReference>
<dbReference type="OrthoDB" id="1467561at2"/>
<evidence type="ECO:0000256" key="3">
    <source>
        <dbReference type="ARBA" id="ARBA00004613"/>
    </source>
</evidence>
<evidence type="ECO:0000256" key="9">
    <source>
        <dbReference type="ARBA" id="ARBA00022737"/>
    </source>
</evidence>
<dbReference type="InterPro" id="IPR029487">
    <property type="entry name" value="NEL_dom"/>
</dbReference>
<proteinExistence type="inferred from homology"/>
<sequence>MTRSLNKLPLDAREATFSDFEPLEMVQSHLPKWLVDADPGILTALNESMAQSRSYHGLIGKKFGELQSVEVYCGALLAAEAWREFGPLLDVRRDYLAVVHVHLVVDDTLAFSLRHYTVRDEPKTLLWAALQNFSEAEALPGGFNPQSHIRHGGHVEQVSAVKPQQFAALCRKLDLGQKYQTYLQQFLGVPASGTAQPSAAQQATLTHLQRLKAYDMQVDAHIGLLKKNIGQTAYQAVLAELSGATGAESVTAGVLDGKPVLLSSMSILDTVIDGVVLFTSDAPLLHPDNRLIVYIPNDPVAPFFEFSSLQAFTNTLRLRLQEPAYAHFFSRFVSLRARADFMQKVDEKRDRLSLTTAALNMRADHYLCQVQLKNMFADARMLAVPTGVLDEQAREARWQFYKNAGLLLINVAALFVPVLGDLMLAVAIGDMLKEVYEGVEDWSQGDVDHAREHLLNVAKEVAIDAGIVGGATVLKSVASRLSAATKAHFEGLQPIKRDDGAVRLWDTNMQHYVNEQAALHHHTADEQGFFTVAGKQYVGVDGKHYPVEFDEALGQWRITHGRRPEAFKPALLHNGKGAWQHAHEQPLVWQSSEVLVGRLSDARAGLDERALEQVRQLTHTPEAVMRRVHLDNLAAPPLLAVTLKRFEIDRRLDAFIEQMNTADYNAHRWADWQLHQLPYLPEWPSGKGLMVVDGSGKTLAQYGNAQWATTSHINLTDTILKQGKLLDAVLAALSSAESKTLLSHGLKGDLKPAQALAQSLGNFVRDNRPAVFDRLYALFNVSSVPEASVIEAMFPGLPRPLAQALYESANLDQRAVLRTSKVPLQLAEAARVYLREARLNRAIEGFYLRSSSNADTEKLALHLLTRSPRWPTGMVLEVREGALQGPVIRRIGSSQAMTSRVLVKTGAGYQRYQLRGSVQVLEPGISASLTEAVFQSLTALEREAMGLGLSPETAHINEALAARAAQSRDEVAQALGMQPVKPGFKPPTIMADGQIGYPLCGLDAGVQSSAMQLRVRNLFPEFNQDQVLYYLENLEATGVNPLIFLRERKRIRTELRKCLQIWIDAPLTDVPVGASYIDYSENRYQAAGLIERIWRHDPQHFGLAGIAEGHKLSLEGLRLLSFPALPVMADFSHVRELNLSNMNCKDTAANFLEHFKGVESLAMDNNEMSHLPSQLERMPNLRRLSAARNNLLLSSGTQETLNALGKLEILNLTDNFLGAELDLSQLRYLRRVYLRRTWIDQWPEGLITRPLLEAADLRENRIAEIPEAVYQAPSKFTRNITLSKNPLSNASKLRLGRYIMQGGSSMGINSDELLSEAAAFEFWTTGITSLEQSKREQLWNNLRAEPASEDLFNVFSRLTTTADVQTVRHDLSRRVWEMIEAANDNILLRQDLINIAAAPRSCTDSVLMAFSNLEIQMELARVSALEETQLSEFSSLGKSLFRLEKLRKIAKRHCELVVQQGGAAPDELEVLLAYRIGLAKVLKLPGQPHSMTFKNLAGVTQEDLNQARSAVESAEKTIEQNTFISTLEYWKQYLINGAQAEYSVLTEPYFEALSELLKKSPEMGSQRYLRRVSEVRNQMDAAVDAWSLQKTNELLETEESGSSTTAL</sequence>
<dbReference type="GO" id="GO:0061630">
    <property type="term" value="F:ubiquitin protein ligase activity"/>
    <property type="evidence" value="ECO:0007669"/>
    <property type="project" value="UniProtKB-EC"/>
</dbReference>
<feature type="active site" description="Glycyl thioester intermediate" evidence="14">
    <location>
        <position position="1402"/>
    </location>
</feature>
<dbReference type="EMBL" id="JYLF01000008">
    <property type="protein sequence ID" value="KMN12405.1"/>
    <property type="molecule type" value="Genomic_DNA"/>
</dbReference>
<dbReference type="SUPFAM" id="SSF52058">
    <property type="entry name" value="L domain-like"/>
    <property type="match status" value="1"/>
</dbReference>
<accession>A0A0J6ICU1</accession>
<dbReference type="Gene3D" id="1.20.58.360">
    <property type="entry name" value="Shigella T3SS effector IpaH defines"/>
    <property type="match status" value="1"/>
</dbReference>
<evidence type="ECO:0000256" key="7">
    <source>
        <dbReference type="ARBA" id="ARBA00022614"/>
    </source>
</evidence>
<keyword evidence="9" id="KW-0677">Repeat</keyword>
<comment type="subcellular location">
    <subcellularLocation>
        <location evidence="2">Host cytoplasm</location>
    </subcellularLocation>
    <subcellularLocation>
        <location evidence="3">Secreted</location>
    </subcellularLocation>
</comment>
<evidence type="ECO:0000256" key="5">
    <source>
        <dbReference type="ARBA" id="ARBA00012483"/>
    </source>
</evidence>
<name>A0A0J6ICU1_9PSED</name>
<reference evidence="16 17" key="1">
    <citation type="submission" date="2015-02" db="EMBL/GenBank/DDBJ databases">
        <title>Pseudomonas helleri sp. nov. and Pseudomonas weihenstephanensis sp. nov., isolated from raw cows milk.</title>
        <authorList>
            <person name="von Neubeck M."/>
            <person name="Huptas C."/>
            <person name="Wenning M."/>
            <person name="Scherer S."/>
        </authorList>
    </citation>
    <scope>NUCLEOTIDE SEQUENCE [LARGE SCALE GENOMIC DNA]</scope>
    <source>
        <strain evidence="16 17">DSM 29166</strain>
    </source>
</reference>
<dbReference type="PROSITE" id="PS52053">
    <property type="entry name" value="NEL"/>
    <property type="match status" value="1"/>
</dbReference>
<comment type="caution">
    <text evidence="16">The sequence shown here is derived from an EMBL/GenBank/DDBJ whole genome shotgun (WGS) entry which is preliminary data.</text>
</comment>
<dbReference type="Pfam" id="PF14496">
    <property type="entry name" value="NEL"/>
    <property type="match status" value="1"/>
</dbReference>
<evidence type="ECO:0000313" key="17">
    <source>
        <dbReference type="Proteomes" id="UP000036325"/>
    </source>
</evidence>